<comment type="caution">
    <text evidence="1">The sequence shown here is derived from an EMBL/GenBank/DDBJ whole genome shotgun (WGS) entry which is preliminary data.</text>
</comment>
<evidence type="ECO:0000313" key="2">
    <source>
        <dbReference type="Proteomes" id="UP000034273"/>
    </source>
</evidence>
<evidence type="ECO:0000313" key="1">
    <source>
        <dbReference type="EMBL" id="KKW22917.1"/>
    </source>
</evidence>
<name>A0A0G1Z5Z0_9BACT</name>
<gene>
    <name evidence="1" type="ORF">UY67_C0033G0015</name>
</gene>
<reference evidence="1 2" key="1">
    <citation type="journal article" date="2015" name="Nature">
        <title>rRNA introns, odd ribosomes, and small enigmatic genomes across a large radiation of phyla.</title>
        <authorList>
            <person name="Brown C.T."/>
            <person name="Hug L.A."/>
            <person name="Thomas B.C."/>
            <person name="Sharon I."/>
            <person name="Castelle C.J."/>
            <person name="Singh A."/>
            <person name="Wilkins M.J."/>
            <person name="Williams K.H."/>
            <person name="Banfield J.F."/>
        </authorList>
    </citation>
    <scope>NUCLEOTIDE SEQUENCE [LARGE SCALE GENOMIC DNA]</scope>
</reference>
<accession>A0A0G1Z5Z0</accession>
<organism evidence="1 2">
    <name type="scientific">Candidatus Kaiserbacteria bacterium GW2011_GWA2_52_12</name>
    <dbReference type="NCBI Taxonomy" id="1618671"/>
    <lineage>
        <taxon>Bacteria</taxon>
        <taxon>Candidatus Kaiseribacteriota</taxon>
    </lineage>
</organism>
<dbReference type="EMBL" id="LCQW01000033">
    <property type="protein sequence ID" value="KKW22917.1"/>
    <property type="molecule type" value="Genomic_DNA"/>
</dbReference>
<dbReference type="Proteomes" id="UP000034273">
    <property type="component" value="Unassembled WGS sequence"/>
</dbReference>
<proteinExistence type="predicted"/>
<sequence length="224" mass="25001">MYCSCLDFAPLWSYYIKRQKGEVMQHSATHVVIVGPKSLDLEDIQALKAAFKQRGTAVAAYRTDVDFTFPKFKDELASATHALIVLGQLNGYTDTILRETDEAGISTSLLSLYDGVLVQQFSRRLSQRRTDVVIVHSFAEHACLSRWNLHTMVAENIARSAPDIAQAIVSNAKKVEYRAACRAIERAKRAHPNTAGLAPRNLYFSLLCILPTSTRRGDAKNIEE</sequence>
<protein>
    <submittedName>
        <fullName evidence="1">Uncharacterized protein</fullName>
    </submittedName>
</protein>
<dbReference type="AlphaFoldDB" id="A0A0G1Z5Z0"/>